<dbReference type="SUPFAM" id="SSF46894">
    <property type="entry name" value="C-terminal effector domain of the bipartite response regulators"/>
    <property type="match status" value="1"/>
</dbReference>
<evidence type="ECO:0000259" key="7">
    <source>
        <dbReference type="PROSITE" id="PS50110"/>
    </source>
</evidence>
<keyword evidence="3" id="KW-0238">DNA-binding</keyword>
<dbReference type="PANTHER" id="PTHR43214">
    <property type="entry name" value="TWO-COMPONENT RESPONSE REGULATOR"/>
    <property type="match status" value="1"/>
</dbReference>
<gene>
    <name evidence="8" type="ORF">QD47_18085</name>
</gene>
<dbReference type="Gene3D" id="3.40.50.2300">
    <property type="match status" value="1"/>
</dbReference>
<name>A0A0D7WZ23_9BACL</name>
<dbReference type="GO" id="GO:0003677">
    <property type="term" value="F:DNA binding"/>
    <property type="evidence" value="ECO:0007669"/>
    <property type="project" value="UniProtKB-KW"/>
</dbReference>
<protein>
    <submittedName>
        <fullName evidence="8">Chemotaxis protein CheY</fullName>
    </submittedName>
</protein>
<keyword evidence="1 5" id="KW-0597">Phosphoprotein</keyword>
<dbReference type="OrthoDB" id="118459at2"/>
<evidence type="ECO:0000256" key="1">
    <source>
        <dbReference type="ARBA" id="ARBA00022553"/>
    </source>
</evidence>
<evidence type="ECO:0000313" key="9">
    <source>
        <dbReference type="Proteomes" id="UP000032534"/>
    </source>
</evidence>
<dbReference type="SMART" id="SM00421">
    <property type="entry name" value="HTH_LUXR"/>
    <property type="match status" value="1"/>
</dbReference>
<evidence type="ECO:0000256" key="3">
    <source>
        <dbReference type="ARBA" id="ARBA00023125"/>
    </source>
</evidence>
<dbReference type="PROSITE" id="PS50110">
    <property type="entry name" value="RESPONSE_REGULATORY"/>
    <property type="match status" value="1"/>
</dbReference>
<dbReference type="SMART" id="SM00448">
    <property type="entry name" value="REC"/>
    <property type="match status" value="1"/>
</dbReference>
<dbReference type="PROSITE" id="PS50043">
    <property type="entry name" value="HTH_LUXR_2"/>
    <property type="match status" value="1"/>
</dbReference>
<organism evidence="8 9">
    <name type="scientific">Paenibacillus terrae</name>
    <dbReference type="NCBI Taxonomy" id="159743"/>
    <lineage>
        <taxon>Bacteria</taxon>
        <taxon>Bacillati</taxon>
        <taxon>Bacillota</taxon>
        <taxon>Bacilli</taxon>
        <taxon>Bacillales</taxon>
        <taxon>Paenibacillaceae</taxon>
        <taxon>Paenibacillus</taxon>
    </lineage>
</organism>
<feature type="domain" description="HTH luxR-type" evidence="6">
    <location>
        <begin position="145"/>
        <end position="210"/>
    </location>
</feature>
<evidence type="ECO:0000256" key="2">
    <source>
        <dbReference type="ARBA" id="ARBA00023015"/>
    </source>
</evidence>
<evidence type="ECO:0000259" key="6">
    <source>
        <dbReference type="PROSITE" id="PS50043"/>
    </source>
</evidence>
<dbReference type="CDD" id="cd17535">
    <property type="entry name" value="REC_NarL-like"/>
    <property type="match status" value="1"/>
</dbReference>
<evidence type="ECO:0000256" key="5">
    <source>
        <dbReference type="PROSITE-ProRule" id="PRU00169"/>
    </source>
</evidence>
<dbReference type="Proteomes" id="UP000032534">
    <property type="component" value="Unassembled WGS sequence"/>
</dbReference>
<dbReference type="InterPro" id="IPR058245">
    <property type="entry name" value="NreC/VraR/RcsB-like_REC"/>
</dbReference>
<dbReference type="InterPro" id="IPR011006">
    <property type="entry name" value="CheY-like_superfamily"/>
</dbReference>
<dbReference type="GO" id="GO:0000160">
    <property type="term" value="P:phosphorelay signal transduction system"/>
    <property type="evidence" value="ECO:0007669"/>
    <property type="project" value="InterPro"/>
</dbReference>
<dbReference type="InterPro" id="IPR039420">
    <property type="entry name" value="WalR-like"/>
</dbReference>
<comment type="caution">
    <text evidence="8">The sequence shown here is derived from an EMBL/GenBank/DDBJ whole genome shotgun (WGS) entry which is preliminary data.</text>
</comment>
<dbReference type="PANTHER" id="PTHR43214:SF43">
    <property type="entry name" value="TWO-COMPONENT RESPONSE REGULATOR"/>
    <property type="match status" value="1"/>
</dbReference>
<dbReference type="Pfam" id="PF00196">
    <property type="entry name" value="GerE"/>
    <property type="match status" value="1"/>
</dbReference>
<dbReference type="SUPFAM" id="SSF52172">
    <property type="entry name" value="CheY-like"/>
    <property type="match status" value="1"/>
</dbReference>
<dbReference type="AlphaFoldDB" id="A0A0D7WZ23"/>
<dbReference type="GO" id="GO:0006355">
    <property type="term" value="P:regulation of DNA-templated transcription"/>
    <property type="evidence" value="ECO:0007669"/>
    <property type="project" value="InterPro"/>
</dbReference>
<dbReference type="EMBL" id="JTHP01000039">
    <property type="protein sequence ID" value="KJD44234.1"/>
    <property type="molecule type" value="Genomic_DNA"/>
</dbReference>
<proteinExistence type="predicted"/>
<dbReference type="InterPro" id="IPR000792">
    <property type="entry name" value="Tscrpt_reg_LuxR_C"/>
</dbReference>
<dbReference type="InterPro" id="IPR001789">
    <property type="entry name" value="Sig_transdc_resp-reg_receiver"/>
</dbReference>
<dbReference type="InterPro" id="IPR016032">
    <property type="entry name" value="Sig_transdc_resp-reg_C-effctor"/>
</dbReference>
<sequence>MRKVWQVVIIDIHPTSMLGTKLILEDQQDLLVRGMSSSGTEGLELACSIRPEIILMDYRLPEGTAEPFLTQIRALSPDSHIVIMTDEDNITLFQQLISLGANGMLSKQASPSQLIHLINGLREGFASLPMDWIRCGNWPFMPLMASEPFDELTQTEIFIMERIVQGITYDKIAIEIEVSRRSIDNYLRKIYAKLGVSSRAQAIERYALYARQAKQLYA</sequence>
<keyword evidence="2" id="KW-0805">Transcription regulation</keyword>
<keyword evidence="4" id="KW-0804">Transcription</keyword>
<dbReference type="RefSeq" id="WP_044647442.1">
    <property type="nucleotide sequence ID" value="NZ_JTHP01000039.1"/>
</dbReference>
<keyword evidence="9" id="KW-1185">Reference proteome</keyword>
<dbReference type="Pfam" id="PF00072">
    <property type="entry name" value="Response_reg"/>
    <property type="match status" value="1"/>
</dbReference>
<dbReference type="PATRIC" id="fig|159743.3.peg.4024"/>
<feature type="modified residue" description="4-aspartylphosphate" evidence="5">
    <location>
        <position position="57"/>
    </location>
</feature>
<dbReference type="CDD" id="cd06170">
    <property type="entry name" value="LuxR_C_like"/>
    <property type="match status" value="1"/>
</dbReference>
<reference evidence="8 9" key="1">
    <citation type="submission" date="2014-11" db="EMBL/GenBank/DDBJ databases">
        <title>Draft Genome Sequences of Paenibacillus polymyxa NRRL B-30509 and Paenibacillus terrae NRRL B-30644, Strains from a Poultry Environment that Produce Tridecaptin A and Paenicidins.</title>
        <authorList>
            <person name="van Belkum M.J."/>
            <person name="Lohans C.T."/>
            <person name="Vederas J.C."/>
        </authorList>
    </citation>
    <scope>NUCLEOTIDE SEQUENCE [LARGE SCALE GENOMIC DNA]</scope>
    <source>
        <strain evidence="8 9">NRRL B-30644</strain>
    </source>
</reference>
<evidence type="ECO:0000256" key="4">
    <source>
        <dbReference type="ARBA" id="ARBA00023163"/>
    </source>
</evidence>
<evidence type="ECO:0000313" key="8">
    <source>
        <dbReference type="EMBL" id="KJD44234.1"/>
    </source>
</evidence>
<feature type="domain" description="Response regulatory" evidence="7">
    <location>
        <begin position="6"/>
        <end position="122"/>
    </location>
</feature>
<accession>A0A0D7WZ23</accession>